<keyword evidence="3" id="KW-1185">Reference proteome</keyword>
<dbReference type="Pfam" id="PF16989">
    <property type="entry name" value="T6SS_VasJ"/>
    <property type="match status" value="1"/>
</dbReference>
<protein>
    <recommendedName>
        <fullName evidence="1">ImpA N-terminal domain-containing protein</fullName>
    </recommendedName>
</protein>
<dbReference type="Proteomes" id="UP000002943">
    <property type="component" value="Unassembled WGS sequence"/>
</dbReference>
<dbReference type="STRING" id="796620.VIBC2010_16979"/>
<name>E3BQ57_9VIBR</name>
<dbReference type="InterPro" id="IPR017739">
    <property type="entry name" value="T6SS-assoc_VCA0119"/>
</dbReference>
<feature type="domain" description="ImpA N-terminal" evidence="1">
    <location>
        <begin position="10"/>
        <end position="120"/>
    </location>
</feature>
<evidence type="ECO:0000313" key="3">
    <source>
        <dbReference type="Proteomes" id="UP000002943"/>
    </source>
</evidence>
<dbReference type="eggNOG" id="COG3515">
    <property type="taxonomic scope" value="Bacteria"/>
</dbReference>
<evidence type="ECO:0000259" key="1">
    <source>
        <dbReference type="Pfam" id="PF06812"/>
    </source>
</evidence>
<comment type="caution">
    <text evidence="2">The sequence shown here is derived from an EMBL/GenBank/DDBJ whole genome shotgun (WGS) entry which is preliminary data.</text>
</comment>
<dbReference type="AlphaFoldDB" id="E3BQ57"/>
<reference evidence="2 3" key="1">
    <citation type="journal article" date="2012" name="Int. J. Syst. Evol. Microbiol.">
        <title>Vibrio caribbeanicus sp. nov., isolated from the marine sponge Scleritoderma cyanea.</title>
        <authorList>
            <person name="Hoffmann M."/>
            <person name="Monday S.R."/>
            <person name="Allard M.W."/>
            <person name="Strain E.A."/>
            <person name="Whittaker P."/>
            <person name="Naum M."/>
            <person name="McCarthy P.J."/>
            <person name="Lopez J.V."/>
            <person name="Fischer M."/>
            <person name="Brown E.W."/>
        </authorList>
    </citation>
    <scope>NUCLEOTIDE SEQUENCE [LARGE SCALE GENOMIC DNA]</scope>
    <source>
        <strain evidence="2 3">ATCC BAA-2122</strain>
    </source>
</reference>
<proteinExistence type="predicted"/>
<sequence>MSDIDLEQLLSPISDVSPSGEDARYEFSYEMMESEVKKFGSLFGETVDWAVVKTHAMEVLQQHSKDLKALCYLTRALVEESGLSGFEQGLTLLNESLSRYGETLYPTRKRGRDGAVEWLNHQFKLCSPKIGASPNSWQQVSDCISKTEEIQRQFDDLFQDSEADFFEIRSQLNTLSQQAVADDEPVAHKETLIEPPADSGSAPKGVLPASITTEPVQTPAPAVKKAVVQEVDVETDFSSPTASKRSLKKVAEVMIHASPSDPLAYRIYRYLTWDDIDALPEHQDNQTPLILAVSSDQQAEYRDKAQQETDIESVKRLERTLTDAPFWLTGHYLVHSMLVNLGFDEAAAAVRQEAKRFADSLEGIENLSFKNSIPFADETTIQWLSSSVVHSSSSQPVVQTVVIAEEDSSLMEDITLENLGERAADLAQRLELDSSGRSQFMLYLQLIEAYQSVGLTPLTLPYLEKVWQMKSGFDLASWEPHLSSQLDKLTREAVHTLYKTRELLPEKYEQWQAFYD</sequence>
<dbReference type="PANTHER" id="PTHR37024:SF5">
    <property type="entry name" value="IMPA N-TERMINAL DOMAIN-CONTAINING PROTEIN"/>
    <property type="match status" value="1"/>
</dbReference>
<dbReference type="OrthoDB" id="1522895at2"/>
<accession>E3BQ57</accession>
<dbReference type="InterPro" id="IPR010657">
    <property type="entry name" value="ImpA_N"/>
</dbReference>
<dbReference type="RefSeq" id="WP_009603320.1">
    <property type="nucleotide sequence ID" value="NZ_AEIU01000112.1"/>
</dbReference>
<dbReference type="PANTHER" id="PTHR37024">
    <property type="entry name" value="TYPE VI SECRETION SYSTEM DUF2094 AND IMPA-RELATED DOMAIN PROTEIN"/>
    <property type="match status" value="1"/>
</dbReference>
<dbReference type="NCBIfam" id="TIGR03362">
    <property type="entry name" value="VI_chp_7"/>
    <property type="match status" value="1"/>
</dbReference>
<dbReference type="EMBL" id="AEIU01000112">
    <property type="protein sequence ID" value="EFP94862.1"/>
    <property type="molecule type" value="Genomic_DNA"/>
</dbReference>
<evidence type="ECO:0000313" key="2">
    <source>
        <dbReference type="EMBL" id="EFP94862.1"/>
    </source>
</evidence>
<dbReference type="Pfam" id="PF06812">
    <property type="entry name" value="ImpA_N"/>
    <property type="match status" value="1"/>
</dbReference>
<gene>
    <name evidence="2" type="ORF">VIBC2010_16979</name>
</gene>
<organism evidence="2 3">
    <name type="scientific">Vibrio caribbeanicus ATCC BAA-2122</name>
    <dbReference type="NCBI Taxonomy" id="796620"/>
    <lineage>
        <taxon>Bacteria</taxon>
        <taxon>Pseudomonadati</taxon>
        <taxon>Pseudomonadota</taxon>
        <taxon>Gammaproteobacteria</taxon>
        <taxon>Vibrionales</taxon>
        <taxon>Vibrionaceae</taxon>
        <taxon>Vibrio</taxon>
    </lineage>
</organism>